<feature type="region of interest" description="Disordered" evidence="1">
    <location>
        <begin position="159"/>
        <end position="179"/>
    </location>
</feature>
<keyword evidence="2" id="KW-0812">Transmembrane</keyword>
<gene>
    <name evidence="3" type="ORF">FB458_0145</name>
</gene>
<evidence type="ECO:0000313" key="4">
    <source>
        <dbReference type="Proteomes" id="UP000317893"/>
    </source>
</evidence>
<evidence type="ECO:0000256" key="1">
    <source>
        <dbReference type="SAM" id="MobiDB-lite"/>
    </source>
</evidence>
<feature type="transmembrane region" description="Helical" evidence="2">
    <location>
        <begin position="44"/>
        <end position="63"/>
    </location>
</feature>
<keyword evidence="2" id="KW-0472">Membrane</keyword>
<comment type="caution">
    <text evidence="3">The sequence shown here is derived from an EMBL/GenBank/DDBJ whole genome shotgun (WGS) entry which is preliminary data.</text>
</comment>
<dbReference type="OrthoDB" id="4862521at2"/>
<evidence type="ECO:0000313" key="3">
    <source>
        <dbReference type="EMBL" id="TQJ07098.1"/>
    </source>
</evidence>
<feature type="transmembrane region" description="Helical" evidence="2">
    <location>
        <begin position="120"/>
        <end position="139"/>
    </location>
</feature>
<dbReference type="AlphaFoldDB" id="A0A542DVJ4"/>
<dbReference type="RefSeq" id="WP_141845890.1">
    <property type="nucleotide sequence ID" value="NZ_BAAAPR010000018.1"/>
</dbReference>
<protein>
    <submittedName>
        <fullName evidence="3">Uncharacterized protein</fullName>
    </submittedName>
</protein>
<proteinExistence type="predicted"/>
<sequence length="179" mass="18484">MSQPGPPVTPQPALRTVRLVVGAMGVALLVIALAWAFVVPFAAPPLVAVVAVLLAAALAAALLSRQGRRVEPLPAGMPADRARDRATAVFQSSLMLRAAFAEIPAFVAIALSVALRPGSWWTLALGVAVGLVLLGLFVWPRPEGIDRLASALEAQGTPSSLRETFGVPARGPYDAPPSG</sequence>
<evidence type="ECO:0000256" key="2">
    <source>
        <dbReference type="SAM" id="Phobius"/>
    </source>
</evidence>
<reference evidence="3 4" key="1">
    <citation type="submission" date="2019-06" db="EMBL/GenBank/DDBJ databases">
        <title>Sequencing the genomes of 1000 actinobacteria strains.</title>
        <authorList>
            <person name="Klenk H.-P."/>
        </authorList>
    </citation>
    <scope>NUCLEOTIDE SEQUENCE [LARGE SCALE GENOMIC DNA]</scope>
    <source>
        <strain evidence="3 4">DSM 18607</strain>
    </source>
</reference>
<organism evidence="3 4">
    <name type="scientific">Lapillicoccus jejuensis</name>
    <dbReference type="NCBI Taxonomy" id="402171"/>
    <lineage>
        <taxon>Bacteria</taxon>
        <taxon>Bacillati</taxon>
        <taxon>Actinomycetota</taxon>
        <taxon>Actinomycetes</taxon>
        <taxon>Micrococcales</taxon>
        <taxon>Intrasporangiaceae</taxon>
        <taxon>Lapillicoccus</taxon>
    </lineage>
</organism>
<keyword evidence="2" id="KW-1133">Transmembrane helix</keyword>
<accession>A0A542DVJ4</accession>
<feature type="transmembrane region" description="Helical" evidence="2">
    <location>
        <begin position="19"/>
        <end position="38"/>
    </location>
</feature>
<feature type="transmembrane region" description="Helical" evidence="2">
    <location>
        <begin position="94"/>
        <end position="114"/>
    </location>
</feature>
<dbReference type="Proteomes" id="UP000317893">
    <property type="component" value="Unassembled WGS sequence"/>
</dbReference>
<keyword evidence="4" id="KW-1185">Reference proteome</keyword>
<dbReference type="EMBL" id="VFMN01000001">
    <property type="protein sequence ID" value="TQJ07098.1"/>
    <property type="molecule type" value="Genomic_DNA"/>
</dbReference>
<name>A0A542DVJ4_9MICO</name>